<dbReference type="Gene3D" id="3.30.450.20">
    <property type="entry name" value="PAS domain"/>
    <property type="match status" value="3"/>
</dbReference>
<name>A0ABT4WAG2_9FLAO</name>
<comment type="caution">
    <text evidence="2">The sequence shown here is derived from an EMBL/GenBank/DDBJ whole genome shotgun (WGS) entry which is preliminary data.</text>
</comment>
<feature type="domain" description="PAS" evidence="1">
    <location>
        <begin position="130"/>
        <end position="219"/>
    </location>
</feature>
<dbReference type="SUPFAM" id="SSF55785">
    <property type="entry name" value="PYP-like sensor domain (PAS domain)"/>
    <property type="match status" value="3"/>
</dbReference>
<gene>
    <name evidence="2" type="ORF">NJT12_07860</name>
</gene>
<evidence type="ECO:0000313" key="3">
    <source>
        <dbReference type="Proteomes" id="UP001212170"/>
    </source>
</evidence>
<protein>
    <submittedName>
        <fullName evidence="2">PAS domain-containing protein</fullName>
    </submittedName>
</protein>
<sequence>MEIVNDSFIAVAGKPRKKILGNFYWDTFPEARSYYESALAGAISDGNPYTAREAERKVIRNGRQETVYITLVYAPLKDTAGKVKKVAVWVMDNTLQVSQRQKVEESEKFARTVFYNSPVAKLVYTGPEMFLHQANEKMLEIFGKGDSIIGMPIMEAAPELKETHLFGAYTKVLSTGEIHTQTAARIMFIKNGLPYYGYYDYTYKPLYNAKGRIYGVICTEEVIARNKLQEAEQNMRGAVELAQLGTWSIDVASNGLIYSERLIEWFGYDPAAQPYNEVIPILLEEDQQRVAKAVAWGLNPESGGIYDEIYTVIHPKTGKKRILLLEKIEKWLRDYHKDKIDP</sequence>
<reference evidence="2 3" key="1">
    <citation type="journal article" date="2023" name="Chemosphere">
        <title>Whole genome analysis of Flavobacterium aziz-sancarii sp. nov., isolated from Ardley Island (Antarctica), revealed a rich resistome and bioremediation potential.</title>
        <authorList>
            <person name="Otur C."/>
            <person name="Okay S."/>
            <person name="Kurt-Kizildogan A."/>
        </authorList>
    </citation>
    <scope>NUCLEOTIDE SEQUENCE [LARGE SCALE GENOMIC DNA]</scope>
    <source>
        <strain evidence="2 3">AC</strain>
    </source>
</reference>
<dbReference type="Proteomes" id="UP001212170">
    <property type="component" value="Unassembled WGS sequence"/>
</dbReference>
<accession>A0ABT4WAG2</accession>
<evidence type="ECO:0000259" key="1">
    <source>
        <dbReference type="Pfam" id="PF13426"/>
    </source>
</evidence>
<proteinExistence type="predicted"/>
<dbReference type="InterPro" id="IPR000014">
    <property type="entry name" value="PAS"/>
</dbReference>
<dbReference type="InterPro" id="IPR035965">
    <property type="entry name" value="PAS-like_dom_sf"/>
</dbReference>
<dbReference type="EMBL" id="JAMZNK010000009">
    <property type="protein sequence ID" value="MDA6069530.1"/>
    <property type="molecule type" value="Genomic_DNA"/>
</dbReference>
<dbReference type="Pfam" id="PF13426">
    <property type="entry name" value="PAS_9"/>
    <property type="match status" value="2"/>
</dbReference>
<evidence type="ECO:0000313" key="2">
    <source>
        <dbReference type="EMBL" id="MDA6069530.1"/>
    </source>
</evidence>
<feature type="domain" description="PAS" evidence="1">
    <location>
        <begin position="3"/>
        <end position="92"/>
    </location>
</feature>
<organism evidence="2 3">
    <name type="scientific">Flavobacterium azizsancarii</name>
    <dbReference type="NCBI Taxonomy" id="2961580"/>
    <lineage>
        <taxon>Bacteria</taxon>
        <taxon>Pseudomonadati</taxon>
        <taxon>Bacteroidota</taxon>
        <taxon>Flavobacteriia</taxon>
        <taxon>Flavobacteriales</taxon>
        <taxon>Flavobacteriaceae</taxon>
        <taxon>Flavobacterium</taxon>
    </lineage>
</organism>
<keyword evidence="3" id="KW-1185">Reference proteome</keyword>